<dbReference type="Gene3D" id="3.10.20.300">
    <property type="entry name" value="mk0293 like domain"/>
    <property type="match status" value="1"/>
</dbReference>
<dbReference type="PANTHER" id="PTHR36566">
    <property type="entry name" value="NICKEL INSERTION PROTEIN-RELATED"/>
    <property type="match status" value="1"/>
</dbReference>
<organism evidence="2 3">
    <name type="scientific">Paenibacillus dendrobii</name>
    <dbReference type="NCBI Taxonomy" id="2691084"/>
    <lineage>
        <taxon>Bacteria</taxon>
        <taxon>Bacillati</taxon>
        <taxon>Bacillota</taxon>
        <taxon>Bacilli</taxon>
        <taxon>Bacillales</taxon>
        <taxon>Paenibacillaceae</taxon>
        <taxon>Paenibacillus</taxon>
    </lineage>
</organism>
<keyword evidence="3" id="KW-1185">Reference proteome</keyword>
<sequence>MNAKRPPNHEHIDHDMIKMEVNFDDIPGEWLGYVMDLLFESGANDVYYTPIYMKKNRPGTLLQLLCSNEHIDRMKEIIFRETTTLGVRYYPLTVHRLERTFEQVLTEWGPVTVKKGMQGGHTVQWAPEFEECKQIAQTHGIPLKKVYEQVWKSAGEESGNPQQD</sequence>
<accession>A0A7X3II71</accession>
<evidence type="ECO:0000313" key="3">
    <source>
        <dbReference type="Proteomes" id="UP000460318"/>
    </source>
</evidence>
<dbReference type="PANTHER" id="PTHR36566:SF1">
    <property type="entry name" value="PYRIDINIUM-3,5-BISTHIOCARBOXYLIC ACID MONONUCLEOTIDE NICKEL INSERTION PROTEIN"/>
    <property type="match status" value="1"/>
</dbReference>
<dbReference type="RefSeq" id="WP_160497408.1">
    <property type="nucleotide sequence ID" value="NZ_WUBI01000001.1"/>
</dbReference>
<name>A0A7X3II71_9BACL</name>
<dbReference type="InterPro" id="IPR002822">
    <property type="entry name" value="Ni_insertion"/>
</dbReference>
<dbReference type="AlphaFoldDB" id="A0A7X3II71"/>
<dbReference type="Gene3D" id="3.30.70.1380">
    <property type="entry name" value="Transcriptional regulatory protein pf0864 domain like"/>
    <property type="match status" value="1"/>
</dbReference>
<dbReference type="Proteomes" id="UP000460318">
    <property type="component" value="Unassembled WGS sequence"/>
</dbReference>
<dbReference type="EMBL" id="WUBI01000001">
    <property type="protein sequence ID" value="MWV43946.1"/>
    <property type="molecule type" value="Genomic_DNA"/>
</dbReference>
<reference evidence="2 3" key="1">
    <citation type="submission" date="2019-12" db="EMBL/GenBank/DDBJ databases">
        <title>Paenibacillus sp. nov., an endophytic bacterium isolated from the stem of Dendrobium.</title>
        <authorList>
            <person name="Zhao R."/>
        </authorList>
    </citation>
    <scope>NUCLEOTIDE SEQUENCE [LARGE SCALE GENOMIC DNA]</scope>
    <source>
        <strain evidence="2 3">HJL G12</strain>
    </source>
</reference>
<evidence type="ECO:0000313" key="2">
    <source>
        <dbReference type="EMBL" id="MWV43946.1"/>
    </source>
</evidence>
<evidence type="ECO:0000256" key="1">
    <source>
        <dbReference type="ARBA" id="ARBA00022596"/>
    </source>
</evidence>
<proteinExistence type="predicted"/>
<protein>
    <submittedName>
        <fullName evidence="2">DUF111 family protein</fullName>
    </submittedName>
</protein>
<keyword evidence="1" id="KW-0533">Nickel</keyword>
<dbReference type="Pfam" id="PF01969">
    <property type="entry name" value="Ni_insertion"/>
    <property type="match status" value="1"/>
</dbReference>
<gene>
    <name evidence="2" type="ORF">GRF59_09895</name>
</gene>
<comment type="caution">
    <text evidence="2">The sequence shown here is derived from an EMBL/GenBank/DDBJ whole genome shotgun (WGS) entry which is preliminary data.</text>
</comment>